<dbReference type="EMBL" id="JACHNY010000001">
    <property type="protein sequence ID" value="MBB4616049.1"/>
    <property type="molecule type" value="Genomic_DNA"/>
</dbReference>
<sequence>MSLCSDLRGDFRMFRTDRLAAIEFRGERDAERRAALRRRWLTLMGKPRKAGATQRR</sequence>
<protein>
    <submittedName>
        <fullName evidence="1">Putative DNA-binding transcriptional regulator YafY</fullName>
    </submittedName>
</protein>
<dbReference type="GO" id="GO:0003677">
    <property type="term" value="F:DNA binding"/>
    <property type="evidence" value="ECO:0007669"/>
    <property type="project" value="UniProtKB-KW"/>
</dbReference>
<dbReference type="RefSeq" id="WP_184112278.1">
    <property type="nucleotide sequence ID" value="NZ_JACHNY010000001.1"/>
</dbReference>
<evidence type="ECO:0000313" key="1">
    <source>
        <dbReference type="EMBL" id="MBB4616049.1"/>
    </source>
</evidence>
<comment type="caution">
    <text evidence="1">The sequence shown here is derived from an EMBL/GenBank/DDBJ whole genome shotgun (WGS) entry which is preliminary data.</text>
</comment>
<accession>A0A7W7AGW1</accession>
<dbReference type="AlphaFoldDB" id="A0A7W7AGW1"/>
<dbReference type="Proteomes" id="UP000574769">
    <property type="component" value="Unassembled WGS sequence"/>
</dbReference>
<keyword evidence="2" id="KW-1185">Reference proteome</keyword>
<proteinExistence type="predicted"/>
<gene>
    <name evidence="1" type="ORF">GGQ96_000155</name>
</gene>
<organism evidence="1 2">
    <name type="scientific">Sphingomonas abaci</name>
    <dbReference type="NCBI Taxonomy" id="237611"/>
    <lineage>
        <taxon>Bacteria</taxon>
        <taxon>Pseudomonadati</taxon>
        <taxon>Pseudomonadota</taxon>
        <taxon>Alphaproteobacteria</taxon>
        <taxon>Sphingomonadales</taxon>
        <taxon>Sphingomonadaceae</taxon>
        <taxon>Sphingomonas</taxon>
    </lineage>
</organism>
<name>A0A7W7AGW1_9SPHN</name>
<keyword evidence="1" id="KW-0238">DNA-binding</keyword>
<reference evidence="1 2" key="1">
    <citation type="submission" date="2020-08" db="EMBL/GenBank/DDBJ databases">
        <title>Genomic Encyclopedia of Type Strains, Phase IV (KMG-IV): sequencing the most valuable type-strain genomes for metagenomic binning, comparative biology and taxonomic classification.</title>
        <authorList>
            <person name="Goeker M."/>
        </authorList>
    </citation>
    <scope>NUCLEOTIDE SEQUENCE [LARGE SCALE GENOMIC DNA]</scope>
    <source>
        <strain evidence="1 2">DSM 15867</strain>
    </source>
</reference>
<evidence type="ECO:0000313" key="2">
    <source>
        <dbReference type="Proteomes" id="UP000574769"/>
    </source>
</evidence>